<dbReference type="PANTHER" id="PTHR12756:SF45">
    <property type="entry name" value="CYTOSOLIC CARBOXYPEPTIDASE NNA1"/>
    <property type="match status" value="1"/>
</dbReference>
<dbReference type="Pfam" id="PF00246">
    <property type="entry name" value="Peptidase_M14"/>
    <property type="match status" value="1"/>
</dbReference>
<feature type="domain" description="Peptidase M14" evidence="5">
    <location>
        <begin position="278"/>
        <end position="544"/>
    </location>
</feature>
<feature type="compositionally biased region" description="Basic residues" evidence="4">
    <location>
        <begin position="585"/>
        <end position="608"/>
    </location>
</feature>
<dbReference type="PANTHER" id="PTHR12756">
    <property type="entry name" value="CYTOSOLIC CARBOXYPEPTIDASE"/>
    <property type="match status" value="1"/>
</dbReference>
<dbReference type="InterPro" id="IPR050821">
    <property type="entry name" value="Cytosolic_carboxypeptidase"/>
</dbReference>
<dbReference type="PROSITE" id="PS52035">
    <property type="entry name" value="PEPTIDASE_M14"/>
    <property type="match status" value="1"/>
</dbReference>
<dbReference type="EMBL" id="CAJZBQ010000034">
    <property type="protein sequence ID" value="CAG9323480.1"/>
    <property type="molecule type" value="Genomic_DNA"/>
</dbReference>
<feature type="region of interest" description="Disordered" evidence="4">
    <location>
        <begin position="571"/>
        <end position="608"/>
    </location>
</feature>
<evidence type="ECO:0000256" key="2">
    <source>
        <dbReference type="ARBA" id="ARBA00005988"/>
    </source>
</evidence>
<name>A0AAU9JJ09_9CILI</name>
<proteinExistence type="inferred from homology"/>
<dbReference type="Gene3D" id="2.60.40.3120">
    <property type="match status" value="1"/>
</dbReference>
<protein>
    <recommendedName>
        <fullName evidence="5">Peptidase M14 domain-containing protein</fullName>
    </recommendedName>
</protein>
<dbReference type="Pfam" id="PF18027">
    <property type="entry name" value="Pepdidase_M14_N"/>
    <property type="match status" value="1"/>
</dbReference>
<dbReference type="GO" id="GO:0006508">
    <property type="term" value="P:proteolysis"/>
    <property type="evidence" value="ECO:0007669"/>
    <property type="project" value="InterPro"/>
</dbReference>
<reference evidence="6" key="1">
    <citation type="submission" date="2021-09" db="EMBL/GenBank/DDBJ databases">
        <authorList>
            <consortium name="AG Swart"/>
            <person name="Singh M."/>
            <person name="Singh A."/>
            <person name="Seah K."/>
            <person name="Emmerich C."/>
        </authorList>
    </citation>
    <scope>NUCLEOTIDE SEQUENCE</scope>
    <source>
        <strain evidence="6">ATCC30299</strain>
    </source>
</reference>
<evidence type="ECO:0000259" key="5">
    <source>
        <dbReference type="PROSITE" id="PS52035"/>
    </source>
</evidence>
<dbReference type="GO" id="GO:0008270">
    <property type="term" value="F:zinc ion binding"/>
    <property type="evidence" value="ECO:0007669"/>
    <property type="project" value="InterPro"/>
</dbReference>
<comment type="caution">
    <text evidence="6">The sequence shown here is derived from an EMBL/GenBank/DDBJ whole genome shotgun (WGS) entry which is preliminary data.</text>
</comment>
<organism evidence="6 7">
    <name type="scientific">Blepharisma stoltei</name>
    <dbReference type="NCBI Taxonomy" id="1481888"/>
    <lineage>
        <taxon>Eukaryota</taxon>
        <taxon>Sar</taxon>
        <taxon>Alveolata</taxon>
        <taxon>Ciliophora</taxon>
        <taxon>Postciliodesmatophora</taxon>
        <taxon>Heterotrichea</taxon>
        <taxon>Heterotrichida</taxon>
        <taxon>Blepharismidae</taxon>
        <taxon>Blepharisma</taxon>
    </lineage>
</organism>
<evidence type="ECO:0000256" key="4">
    <source>
        <dbReference type="SAM" id="MobiDB-lite"/>
    </source>
</evidence>
<dbReference type="InterPro" id="IPR040626">
    <property type="entry name" value="Pepdidase_M14_N"/>
</dbReference>
<sequence>MDIQINESELMRKSSEIHLIELFEEPPAEIIPNEEVKDDIESQLPAFANPEPSTYHLNFKTGTGLPMMQRLHEFIEDMEPYEPISVAKDGILEENIRRDAERMSHQENLMNRVVYDSIDPSPQVHEAEFPNQLPSFYVPSSKDDYTLVFESRFESGNLRRAVQVYEFEYDLILKPDHNTRGNTQWYFFSVENTRSDKTYKFNIINMMKPDSLYNFGMKPLMYSVNDANRHRRGWVRCGQDICYFQNNMRRKAGGYYYSLTFAVNFTYDFDTVYFAHCYPYTYTDLCNYITAITTDPKKKNRVRRSVLCESEAGNDCEILTITTFNDPEAMKGRKAVFLTSRVHPGETNSSWIMKGIIDYLVGPTLDAKILRDNFVFKVIPMLNPDGVVNGSYRCGLSGVDLNRCWIEPNRKFNPTIYHAKNLVKKTLEEYDIVLSVDFHGHSRKKNIFMYGCAGRTKLKERIFPRLLERVSDIFSFKDCVFGIQKSKEATARIVLYKEFSIINSYTLESSFCGSDFGKHADFHFSTEHFQEIGHNFCDAILDFCDPDRGKVKMILEELEILYPRELEENDDDAVDSDYSGDENPKKKRKKKILNRKKIQSDKRKKIML</sequence>
<dbReference type="InterPro" id="IPR000834">
    <property type="entry name" value="Peptidase_M14"/>
</dbReference>
<dbReference type="Gene3D" id="3.40.630.10">
    <property type="entry name" value="Zn peptidases"/>
    <property type="match status" value="1"/>
</dbReference>
<evidence type="ECO:0000313" key="6">
    <source>
        <dbReference type="EMBL" id="CAG9323480.1"/>
    </source>
</evidence>
<dbReference type="SUPFAM" id="SSF53187">
    <property type="entry name" value="Zn-dependent exopeptidases"/>
    <property type="match status" value="1"/>
</dbReference>
<feature type="active site" description="Proton donor/acceptor" evidence="3">
    <location>
        <position position="508"/>
    </location>
</feature>
<evidence type="ECO:0000256" key="3">
    <source>
        <dbReference type="PROSITE-ProRule" id="PRU01379"/>
    </source>
</evidence>
<keyword evidence="7" id="KW-1185">Reference proteome</keyword>
<feature type="compositionally biased region" description="Acidic residues" evidence="4">
    <location>
        <begin position="571"/>
        <end position="580"/>
    </location>
</feature>
<comment type="cofactor">
    <cofactor evidence="1">
        <name>Zn(2+)</name>
        <dbReference type="ChEBI" id="CHEBI:29105"/>
    </cofactor>
</comment>
<dbReference type="AlphaFoldDB" id="A0AAU9JJ09"/>
<dbReference type="GO" id="GO:0004181">
    <property type="term" value="F:metallocarboxypeptidase activity"/>
    <property type="evidence" value="ECO:0007669"/>
    <property type="project" value="InterPro"/>
</dbReference>
<gene>
    <name evidence="6" type="ORF">BSTOLATCC_MIC34130</name>
</gene>
<evidence type="ECO:0000313" key="7">
    <source>
        <dbReference type="Proteomes" id="UP001162131"/>
    </source>
</evidence>
<accession>A0AAU9JJ09</accession>
<evidence type="ECO:0000256" key="1">
    <source>
        <dbReference type="ARBA" id="ARBA00001947"/>
    </source>
</evidence>
<comment type="similarity">
    <text evidence="2 3">Belongs to the peptidase M14 family.</text>
</comment>
<dbReference type="Proteomes" id="UP001162131">
    <property type="component" value="Unassembled WGS sequence"/>
</dbReference>